<evidence type="ECO:0000313" key="1">
    <source>
        <dbReference type="EMBL" id="KAF2212862.1"/>
    </source>
</evidence>
<accession>A0A6A6FHF7</accession>
<dbReference type="AlphaFoldDB" id="A0A6A6FHF7"/>
<organism evidence="1 2">
    <name type="scientific">Cercospora zeae-maydis SCOH1-5</name>
    <dbReference type="NCBI Taxonomy" id="717836"/>
    <lineage>
        <taxon>Eukaryota</taxon>
        <taxon>Fungi</taxon>
        <taxon>Dikarya</taxon>
        <taxon>Ascomycota</taxon>
        <taxon>Pezizomycotina</taxon>
        <taxon>Dothideomycetes</taxon>
        <taxon>Dothideomycetidae</taxon>
        <taxon>Mycosphaerellales</taxon>
        <taxon>Mycosphaerellaceae</taxon>
        <taxon>Cercospora</taxon>
    </lineage>
</organism>
<protein>
    <submittedName>
        <fullName evidence="1">Uncharacterized protein</fullName>
    </submittedName>
</protein>
<keyword evidence="2" id="KW-1185">Reference proteome</keyword>
<reference evidence="1" key="1">
    <citation type="journal article" date="2020" name="Stud. Mycol.">
        <title>101 Dothideomycetes genomes: a test case for predicting lifestyles and emergence of pathogens.</title>
        <authorList>
            <person name="Haridas S."/>
            <person name="Albert R."/>
            <person name="Binder M."/>
            <person name="Bloem J."/>
            <person name="Labutti K."/>
            <person name="Salamov A."/>
            <person name="Andreopoulos B."/>
            <person name="Baker S."/>
            <person name="Barry K."/>
            <person name="Bills G."/>
            <person name="Bluhm B."/>
            <person name="Cannon C."/>
            <person name="Castanera R."/>
            <person name="Culley D."/>
            <person name="Daum C."/>
            <person name="Ezra D."/>
            <person name="Gonzalez J."/>
            <person name="Henrissat B."/>
            <person name="Kuo A."/>
            <person name="Liang C."/>
            <person name="Lipzen A."/>
            <person name="Lutzoni F."/>
            <person name="Magnuson J."/>
            <person name="Mondo S."/>
            <person name="Nolan M."/>
            <person name="Ohm R."/>
            <person name="Pangilinan J."/>
            <person name="Park H.-J."/>
            <person name="Ramirez L."/>
            <person name="Alfaro M."/>
            <person name="Sun H."/>
            <person name="Tritt A."/>
            <person name="Yoshinaga Y."/>
            <person name="Zwiers L.-H."/>
            <person name="Turgeon B."/>
            <person name="Goodwin S."/>
            <person name="Spatafora J."/>
            <person name="Crous P."/>
            <person name="Grigoriev I."/>
        </authorList>
    </citation>
    <scope>NUCLEOTIDE SEQUENCE</scope>
    <source>
        <strain evidence="1">SCOH1-5</strain>
    </source>
</reference>
<gene>
    <name evidence="1" type="ORF">CERZMDRAFT_97359</name>
</gene>
<proteinExistence type="predicted"/>
<sequence>MSSRGSLTDSKENEWTSTMALVANSASASSIIVAFDHEVKRFDLEVCSVVQQHLQEGREEHRCRQLLQRRRNNGAFQSLCERHLLQDCTYAQEVIPTISAQPETLSLILPGAFALRTILPEGQSSDICFSIEETLAEGLRSGSTRPDLAHVASSVYGFTALLHARSPHLPRWSWLNPYLILCIGFRASTRKQQDDEGSLCLVYVLRFRCTDGR</sequence>
<dbReference type="Proteomes" id="UP000799539">
    <property type="component" value="Unassembled WGS sequence"/>
</dbReference>
<name>A0A6A6FHF7_9PEZI</name>
<evidence type="ECO:0000313" key="2">
    <source>
        <dbReference type="Proteomes" id="UP000799539"/>
    </source>
</evidence>
<dbReference type="EMBL" id="ML992672">
    <property type="protein sequence ID" value="KAF2212862.1"/>
    <property type="molecule type" value="Genomic_DNA"/>
</dbReference>